<reference evidence="3 4" key="1">
    <citation type="submission" date="2013-03" db="EMBL/GenBank/DDBJ databases">
        <title>The Genome Sequence of Capronia epimyces CBS 606.96.</title>
        <authorList>
            <consortium name="The Broad Institute Genomics Platform"/>
            <person name="Cuomo C."/>
            <person name="de Hoog S."/>
            <person name="Gorbushina A."/>
            <person name="Walker B."/>
            <person name="Young S.K."/>
            <person name="Zeng Q."/>
            <person name="Gargeya S."/>
            <person name="Fitzgerald M."/>
            <person name="Haas B."/>
            <person name="Abouelleil A."/>
            <person name="Allen A.W."/>
            <person name="Alvarado L."/>
            <person name="Arachchi H.M."/>
            <person name="Berlin A.M."/>
            <person name="Chapman S.B."/>
            <person name="Gainer-Dewar J."/>
            <person name="Goldberg J."/>
            <person name="Griggs A."/>
            <person name="Gujja S."/>
            <person name="Hansen M."/>
            <person name="Howarth C."/>
            <person name="Imamovic A."/>
            <person name="Ireland A."/>
            <person name="Larimer J."/>
            <person name="McCowan C."/>
            <person name="Murphy C."/>
            <person name="Pearson M."/>
            <person name="Poon T.W."/>
            <person name="Priest M."/>
            <person name="Roberts A."/>
            <person name="Saif S."/>
            <person name="Shea T."/>
            <person name="Sisk P."/>
            <person name="Sykes S."/>
            <person name="Wortman J."/>
            <person name="Nusbaum C."/>
            <person name="Birren B."/>
        </authorList>
    </citation>
    <scope>NUCLEOTIDE SEQUENCE [LARGE SCALE GENOMIC DNA]</scope>
    <source>
        <strain evidence="3 4">CBS 606.96</strain>
    </source>
</reference>
<dbReference type="RefSeq" id="XP_007732226.1">
    <property type="nucleotide sequence ID" value="XM_007734036.1"/>
</dbReference>
<evidence type="ECO:0000313" key="3">
    <source>
        <dbReference type="EMBL" id="EXJ86947.1"/>
    </source>
</evidence>
<dbReference type="eggNOG" id="ENOG502RPXF">
    <property type="taxonomic scope" value="Eukaryota"/>
</dbReference>
<dbReference type="PROSITE" id="PS50181">
    <property type="entry name" value="FBOX"/>
    <property type="match status" value="1"/>
</dbReference>
<dbReference type="GeneID" id="19168026"/>
<dbReference type="SMART" id="SM00256">
    <property type="entry name" value="FBOX"/>
    <property type="match status" value="1"/>
</dbReference>
<evidence type="ECO:0000256" key="1">
    <source>
        <dbReference type="SAM" id="MobiDB-lite"/>
    </source>
</evidence>
<protein>
    <recommendedName>
        <fullName evidence="2">F-box domain-containing protein</fullName>
    </recommendedName>
</protein>
<dbReference type="Proteomes" id="UP000019478">
    <property type="component" value="Unassembled WGS sequence"/>
</dbReference>
<feature type="domain" description="F-box" evidence="2">
    <location>
        <begin position="19"/>
        <end position="57"/>
    </location>
</feature>
<comment type="caution">
    <text evidence="3">The sequence shown here is derived from an EMBL/GenBank/DDBJ whole genome shotgun (WGS) entry which is preliminary data.</text>
</comment>
<dbReference type="CDD" id="cd09917">
    <property type="entry name" value="F-box_SF"/>
    <property type="match status" value="1"/>
</dbReference>
<gene>
    <name evidence="3" type="ORF">A1O3_03901</name>
</gene>
<accession>W9Y2C4</accession>
<name>W9Y2C4_9EURO</name>
<dbReference type="OrthoDB" id="2322499at2759"/>
<dbReference type="Pfam" id="PF00646">
    <property type="entry name" value="F-box"/>
    <property type="match status" value="1"/>
</dbReference>
<organism evidence="3 4">
    <name type="scientific">Capronia epimyces CBS 606.96</name>
    <dbReference type="NCBI Taxonomy" id="1182542"/>
    <lineage>
        <taxon>Eukaryota</taxon>
        <taxon>Fungi</taxon>
        <taxon>Dikarya</taxon>
        <taxon>Ascomycota</taxon>
        <taxon>Pezizomycotina</taxon>
        <taxon>Eurotiomycetes</taxon>
        <taxon>Chaetothyriomycetidae</taxon>
        <taxon>Chaetothyriales</taxon>
        <taxon>Herpotrichiellaceae</taxon>
        <taxon>Capronia</taxon>
    </lineage>
</organism>
<evidence type="ECO:0000259" key="2">
    <source>
        <dbReference type="PROSITE" id="PS50181"/>
    </source>
</evidence>
<sequence>MAPSHIRVAQPEATSLRDKSRLGDLSIEILQHIFTFVDPISLGRLIRVNRSFRSLIDPAVSLPQASGQVKHLTIRSQDLIWTISRKTFIQGFPKPMNAMNEIEMWRLALGRRCQYCNRKARQGEPSLPRLSPWNAGPGMENVRTIWPFRVRCCGKCLEPRLIKETDLLISGSSALLPGLPFAIFTPSLDYVPSLTLRQMSPPSGLQLTKFYFKPQLEELQRRRDSTRAFGIAALEEWYKGLEDSGQQHNASATRFDQWELQGPLWKTFPHEPKNTSDNAFFSPGINTNQVERVLPPQFTQQDDLPILSLDDNSPGSLNMGSVRYGK</sequence>
<feature type="compositionally biased region" description="Polar residues" evidence="1">
    <location>
        <begin position="310"/>
        <end position="319"/>
    </location>
</feature>
<evidence type="ECO:0000313" key="4">
    <source>
        <dbReference type="Proteomes" id="UP000019478"/>
    </source>
</evidence>
<dbReference type="AlphaFoldDB" id="W9Y2C4"/>
<dbReference type="HOGENOM" id="CLU_852578_0_0_1"/>
<dbReference type="SUPFAM" id="SSF81383">
    <property type="entry name" value="F-box domain"/>
    <property type="match status" value="1"/>
</dbReference>
<dbReference type="InterPro" id="IPR001810">
    <property type="entry name" value="F-box_dom"/>
</dbReference>
<keyword evidence="4" id="KW-1185">Reference proteome</keyword>
<dbReference type="STRING" id="1182542.W9Y2C4"/>
<proteinExistence type="predicted"/>
<feature type="region of interest" description="Disordered" evidence="1">
    <location>
        <begin position="303"/>
        <end position="326"/>
    </location>
</feature>
<dbReference type="EMBL" id="AMGY01000003">
    <property type="protein sequence ID" value="EXJ86947.1"/>
    <property type="molecule type" value="Genomic_DNA"/>
</dbReference>
<dbReference type="InterPro" id="IPR036047">
    <property type="entry name" value="F-box-like_dom_sf"/>
</dbReference>